<comment type="caution">
    <text evidence="1">The sequence shown here is derived from an EMBL/GenBank/DDBJ whole genome shotgun (WGS) entry which is preliminary data.</text>
</comment>
<keyword evidence="2" id="KW-1185">Reference proteome</keyword>
<organism evidence="1 2">
    <name type="scientific">Kineosporia babensis</name>
    <dbReference type="NCBI Taxonomy" id="499548"/>
    <lineage>
        <taxon>Bacteria</taxon>
        <taxon>Bacillati</taxon>
        <taxon>Actinomycetota</taxon>
        <taxon>Actinomycetes</taxon>
        <taxon>Kineosporiales</taxon>
        <taxon>Kineosporiaceae</taxon>
        <taxon>Kineosporia</taxon>
    </lineage>
</organism>
<name>A0A9X1NJ61_9ACTN</name>
<evidence type="ECO:0000313" key="1">
    <source>
        <dbReference type="EMBL" id="MCD5316027.1"/>
    </source>
</evidence>
<sequence length="143" mass="15943">MIEWDEQTRVLLVEGRPWPAERQETSGRTRDVVVTTVPKRGLVALVRLHRDGTAGIELWKGEPDESDGVAVLAESGFPFAMSHVPLCSCGDRGCGNAGRQLHADPISSETLLSTLELVRDLRWDSRPAETGQEFWQPEETDEF</sequence>
<dbReference type="EMBL" id="JAJOMB010000026">
    <property type="protein sequence ID" value="MCD5316027.1"/>
    <property type="molecule type" value="Genomic_DNA"/>
</dbReference>
<dbReference type="AlphaFoldDB" id="A0A9X1NJ61"/>
<protein>
    <submittedName>
        <fullName evidence="1">Uncharacterized protein</fullName>
    </submittedName>
</protein>
<proteinExistence type="predicted"/>
<accession>A0A9X1NJ61</accession>
<reference evidence="1" key="1">
    <citation type="submission" date="2021-11" db="EMBL/GenBank/DDBJ databases">
        <title>Streptomyces corallinus and Kineosporia corallina sp. nov., two new coral-derived marine actinobacteria.</title>
        <authorList>
            <person name="Buangrab K."/>
            <person name="Sutthacheep M."/>
            <person name="Yeemin T."/>
            <person name="Harunari E."/>
            <person name="Igarashi Y."/>
            <person name="Sripreechasak P."/>
            <person name="Kanchanasin P."/>
            <person name="Tanasupawat S."/>
            <person name="Phongsopitanun W."/>
        </authorList>
    </citation>
    <scope>NUCLEOTIDE SEQUENCE</scope>
    <source>
        <strain evidence="1">JCM 31032</strain>
    </source>
</reference>
<evidence type="ECO:0000313" key="2">
    <source>
        <dbReference type="Proteomes" id="UP001138997"/>
    </source>
</evidence>
<dbReference type="RefSeq" id="WP_231448860.1">
    <property type="nucleotide sequence ID" value="NZ_JAJOMB010000026.1"/>
</dbReference>
<gene>
    <name evidence="1" type="ORF">LR394_34545</name>
</gene>
<dbReference type="Proteomes" id="UP001138997">
    <property type="component" value="Unassembled WGS sequence"/>
</dbReference>